<feature type="transmembrane region" description="Helical" evidence="1">
    <location>
        <begin position="21"/>
        <end position="44"/>
    </location>
</feature>
<keyword evidence="1" id="KW-0472">Membrane</keyword>
<evidence type="ECO:0008006" key="4">
    <source>
        <dbReference type="Google" id="ProtNLM"/>
    </source>
</evidence>
<protein>
    <recommendedName>
        <fullName evidence="4">Flp family type IVb pilin</fullName>
    </recommendedName>
</protein>
<dbReference type="EMBL" id="BPQH01000008">
    <property type="protein sequence ID" value="GJD50067.1"/>
    <property type="molecule type" value="Genomic_DNA"/>
</dbReference>
<evidence type="ECO:0000313" key="3">
    <source>
        <dbReference type="Proteomes" id="UP001055167"/>
    </source>
</evidence>
<sequence>MSGKWHRTRSWRALLRDRSGATAIEYSLLLAMIVVALLISLGTFGGATGGLYGTLTNKVVAAFGS</sequence>
<organism evidence="2 3">
    <name type="scientific">Methylobacterium crusticola</name>
    <dbReference type="NCBI Taxonomy" id="1697972"/>
    <lineage>
        <taxon>Bacteria</taxon>
        <taxon>Pseudomonadati</taxon>
        <taxon>Pseudomonadota</taxon>
        <taxon>Alphaproteobacteria</taxon>
        <taxon>Hyphomicrobiales</taxon>
        <taxon>Methylobacteriaceae</taxon>
        <taxon>Methylobacterium</taxon>
    </lineage>
</organism>
<proteinExistence type="predicted"/>
<gene>
    <name evidence="2" type="ORF">OPKNFCMD_2803</name>
</gene>
<reference evidence="2" key="2">
    <citation type="submission" date="2021-08" db="EMBL/GenBank/DDBJ databases">
        <authorList>
            <person name="Tani A."/>
            <person name="Ola A."/>
            <person name="Ogura Y."/>
            <person name="Katsura K."/>
            <person name="Hayashi T."/>
        </authorList>
    </citation>
    <scope>NUCLEOTIDE SEQUENCE</scope>
    <source>
        <strain evidence="2">KCTC 52305</strain>
    </source>
</reference>
<keyword evidence="1" id="KW-0812">Transmembrane</keyword>
<evidence type="ECO:0000256" key="1">
    <source>
        <dbReference type="SAM" id="Phobius"/>
    </source>
</evidence>
<evidence type="ECO:0000313" key="2">
    <source>
        <dbReference type="EMBL" id="GJD50067.1"/>
    </source>
</evidence>
<keyword evidence="1" id="KW-1133">Transmembrane helix</keyword>
<keyword evidence="3" id="KW-1185">Reference proteome</keyword>
<dbReference type="InterPro" id="IPR007047">
    <property type="entry name" value="Flp_Fap"/>
</dbReference>
<name>A0ABQ4QXF1_9HYPH</name>
<accession>A0ABQ4QXF1</accession>
<dbReference type="RefSeq" id="WP_128562916.1">
    <property type="nucleotide sequence ID" value="NZ_BPQH01000008.1"/>
</dbReference>
<dbReference type="Pfam" id="PF04964">
    <property type="entry name" value="Flp_Fap"/>
    <property type="match status" value="1"/>
</dbReference>
<dbReference type="Proteomes" id="UP001055167">
    <property type="component" value="Unassembled WGS sequence"/>
</dbReference>
<reference evidence="2" key="1">
    <citation type="journal article" date="2021" name="Front. Microbiol.">
        <title>Comprehensive Comparative Genomics and Phenotyping of Methylobacterium Species.</title>
        <authorList>
            <person name="Alessa O."/>
            <person name="Ogura Y."/>
            <person name="Fujitani Y."/>
            <person name="Takami H."/>
            <person name="Hayashi T."/>
            <person name="Sahin N."/>
            <person name="Tani A."/>
        </authorList>
    </citation>
    <scope>NUCLEOTIDE SEQUENCE</scope>
    <source>
        <strain evidence="2">KCTC 52305</strain>
    </source>
</reference>
<comment type="caution">
    <text evidence="2">The sequence shown here is derived from an EMBL/GenBank/DDBJ whole genome shotgun (WGS) entry which is preliminary data.</text>
</comment>